<dbReference type="Pfam" id="PF14092">
    <property type="entry name" value="DUF4270"/>
    <property type="match status" value="1"/>
</dbReference>
<evidence type="ECO:0000313" key="1">
    <source>
        <dbReference type="EMBL" id="TYP99962.1"/>
    </source>
</evidence>
<accession>A0A5S5DYX9</accession>
<comment type="caution">
    <text evidence="1">The sequence shown here is derived from an EMBL/GenBank/DDBJ whole genome shotgun (WGS) entry which is preliminary data.</text>
</comment>
<keyword evidence="2" id="KW-1185">Reference proteome</keyword>
<reference evidence="1 2" key="1">
    <citation type="submission" date="2019-07" db="EMBL/GenBank/DDBJ databases">
        <title>Genomic Encyclopedia of Type Strains, Phase IV (KMG-IV): sequencing the most valuable type-strain genomes for metagenomic binning, comparative biology and taxonomic classification.</title>
        <authorList>
            <person name="Goeker M."/>
        </authorList>
    </citation>
    <scope>NUCLEOTIDE SEQUENCE [LARGE SCALE GENOMIC DNA]</scope>
    <source>
        <strain evidence="1 2">DSM 18961</strain>
    </source>
</reference>
<dbReference type="EMBL" id="VNIA01000001">
    <property type="protein sequence ID" value="TYP99962.1"/>
    <property type="molecule type" value="Genomic_DNA"/>
</dbReference>
<evidence type="ECO:0000313" key="2">
    <source>
        <dbReference type="Proteomes" id="UP000323136"/>
    </source>
</evidence>
<organism evidence="1 2">
    <name type="scientific">Tenacibaculum adriaticum</name>
    <dbReference type="NCBI Taxonomy" id="413713"/>
    <lineage>
        <taxon>Bacteria</taxon>
        <taxon>Pseudomonadati</taxon>
        <taxon>Bacteroidota</taxon>
        <taxon>Flavobacteriia</taxon>
        <taxon>Flavobacteriales</taxon>
        <taxon>Flavobacteriaceae</taxon>
        <taxon>Tenacibaculum</taxon>
    </lineage>
</organism>
<gene>
    <name evidence="1" type="ORF">C7447_101570</name>
</gene>
<dbReference type="PROSITE" id="PS51257">
    <property type="entry name" value="PROKAR_LIPOPROTEIN"/>
    <property type="match status" value="1"/>
</dbReference>
<dbReference type="OrthoDB" id="1466062at2"/>
<dbReference type="AlphaFoldDB" id="A0A5S5DYX9"/>
<dbReference type="RefSeq" id="WP_148868657.1">
    <property type="nucleotide sequence ID" value="NZ_VNIA01000001.1"/>
</dbReference>
<protein>
    <submittedName>
        <fullName evidence="1">Uncharacterized protein DUF4270</fullName>
    </submittedName>
</protein>
<name>A0A5S5DYX9_9FLAO</name>
<sequence>MTKRIAYLGVILLLISSIISCEKDFQDIGTKVIGNNPFNTNKDTLDITVDTTDVKNVRADNIAIGNLGQYLLGVYNNPDYKKIEASIVSQLGLLVNPKTEDSGTGTVDSIFTLDTVFVKIPYLATNIGKESDGKPKFRLDSVLGNAQGTTSLKVYRNGTFLNTLDPTDPSKKNSYKSNKDYIEEEILNEDTFSFIPRAIDTMYFLNRKTSEGGIYKDTIKLSNNAPFLLVPLKTSRMKELFWDKFNDPEFSTKVAFDDYFRGLILKSEGNDGALIPLDLSGTNNPTLEFHYTVTTFEGGRVKDTLPKSYAFPLSGIKNSIYKMSEQNPFPTNNIVVQGTAGTMAEVKLFDDTKLQELRTNNWLINDASLIFYVNGNRDTTNVPRRLFAYKSGDVVGAQIKDAYSESTFFGGNLELADGKPEKYTIRITDYISDLLKSETNYNPLLKVKVYNVDTDAPVSDTIVKTYNWNPRAVSLLNHLSTNGDKKAKLVISYTEEK</sequence>
<dbReference type="Proteomes" id="UP000323136">
    <property type="component" value="Unassembled WGS sequence"/>
</dbReference>
<proteinExistence type="predicted"/>
<dbReference type="InterPro" id="IPR025366">
    <property type="entry name" value="DUF4270"/>
</dbReference>